<feature type="compositionally biased region" description="Basic residues" evidence="1">
    <location>
        <begin position="725"/>
        <end position="749"/>
    </location>
</feature>
<feature type="region of interest" description="Disordered" evidence="1">
    <location>
        <begin position="585"/>
        <end position="607"/>
    </location>
</feature>
<feature type="compositionally biased region" description="Basic and acidic residues" evidence="1">
    <location>
        <begin position="661"/>
        <end position="675"/>
    </location>
</feature>
<dbReference type="AlphaFoldDB" id="E6ZV82"/>
<proteinExistence type="predicted"/>
<feature type="region of interest" description="Disordered" evidence="1">
    <location>
        <begin position="410"/>
        <end position="458"/>
    </location>
</feature>
<feature type="compositionally biased region" description="Polar residues" evidence="1">
    <location>
        <begin position="697"/>
        <end position="710"/>
    </location>
</feature>
<protein>
    <recommendedName>
        <fullName evidence="4">CUE domain-containing protein</fullName>
    </recommendedName>
</protein>
<organism evidence="2 3">
    <name type="scientific">Sporisorium reilianum (strain SRZ2)</name>
    <name type="common">Maize head smut fungus</name>
    <dbReference type="NCBI Taxonomy" id="999809"/>
    <lineage>
        <taxon>Eukaryota</taxon>
        <taxon>Fungi</taxon>
        <taxon>Dikarya</taxon>
        <taxon>Basidiomycota</taxon>
        <taxon>Ustilaginomycotina</taxon>
        <taxon>Ustilaginomycetes</taxon>
        <taxon>Ustilaginales</taxon>
        <taxon>Ustilaginaceae</taxon>
        <taxon>Sporisorium</taxon>
    </lineage>
</organism>
<gene>
    <name evidence="2" type="ORF">sr13599</name>
</gene>
<keyword evidence="3" id="KW-1185">Reference proteome</keyword>
<accession>E6ZV82</accession>
<dbReference type="OrthoDB" id="5577209at2759"/>
<feature type="compositionally biased region" description="Gly residues" evidence="1">
    <location>
        <begin position="679"/>
        <end position="694"/>
    </location>
</feature>
<feature type="compositionally biased region" description="Pro residues" evidence="1">
    <location>
        <begin position="433"/>
        <end position="444"/>
    </location>
</feature>
<evidence type="ECO:0000313" key="3">
    <source>
        <dbReference type="Proteomes" id="UP000008867"/>
    </source>
</evidence>
<evidence type="ECO:0000256" key="1">
    <source>
        <dbReference type="SAM" id="MobiDB-lite"/>
    </source>
</evidence>
<feature type="compositionally biased region" description="Basic and acidic residues" evidence="1">
    <location>
        <begin position="643"/>
        <end position="652"/>
    </location>
</feature>
<name>E6ZV82_SPORE</name>
<feature type="compositionally biased region" description="Low complexity" evidence="1">
    <location>
        <begin position="414"/>
        <end position="431"/>
    </location>
</feature>
<feature type="compositionally biased region" description="Acidic residues" evidence="1">
    <location>
        <begin position="504"/>
        <end position="513"/>
    </location>
</feature>
<dbReference type="VEuPathDB" id="FungiDB:sr13599"/>
<feature type="region of interest" description="Disordered" evidence="1">
    <location>
        <begin position="642"/>
        <end position="749"/>
    </location>
</feature>
<dbReference type="eggNOG" id="ENOG502RV3A">
    <property type="taxonomic scope" value="Eukaryota"/>
</dbReference>
<evidence type="ECO:0008006" key="4">
    <source>
        <dbReference type="Google" id="ProtNLM"/>
    </source>
</evidence>
<feature type="compositionally biased region" description="Acidic residues" evidence="1">
    <location>
        <begin position="548"/>
        <end position="558"/>
    </location>
</feature>
<feature type="region of interest" description="Disordered" evidence="1">
    <location>
        <begin position="501"/>
        <end position="571"/>
    </location>
</feature>
<dbReference type="HOGENOM" id="CLU_408810_0_0_1"/>
<evidence type="ECO:0000313" key="2">
    <source>
        <dbReference type="EMBL" id="CBQ71139.1"/>
    </source>
</evidence>
<dbReference type="Proteomes" id="UP000008867">
    <property type="component" value="Chromosome 20"/>
</dbReference>
<dbReference type="EMBL" id="FQ311442">
    <property type="protein sequence ID" value="CBQ71139.1"/>
    <property type="molecule type" value="Genomic_DNA"/>
</dbReference>
<sequence>MAADEFAAKHKQPHDSHQLVASLAELPTADLVRFTLQKPDVARVFASSLHLLAVEAASSPFPDTSTTRLARGHVDILARLIERGDPSLARKFVPTQGSLLDLAAAAPKGSQATVASILERLLDATSVKEIITGLSSQFASIVSAEDAQDAAAAPSVVRTLARLSAAFLLACPRRMLKANLVPLQAWVRACTHIYDKLLPRAARSLAGDANFPLSEPDLSGLSAQSWQLHWLTCRVDLLQLVSALLDNLTGSPKLVDALRESMADTDKLLNKGGFSTLLNSTVLLDLAATSDSWPSLRSELLSSVSSKKGQGSETITSIDTLATSVPKFTGAAWDALQRFIASQTPAPTTTAPRPTHDDSVGTVSEDVLASVDSILPHYGMQRLRTILSRPSFAGQSAEMVIQRLLEGDEGEVDAPATASTPAQAQANSRAAPPREPAAPPPAPTEMPSSASPAPPSLVKSRANLFGEFAFDPASIVQPKLARSGRVDELAPELKAAILARAEAADDDEAEEEWNPFAEAHRTVGVEDELDLDYDGREKAPAPRRPPHDDDEADDDDEAAAAGADAEDEARARERLLLRHYVQHGAGSFAPDAPTRRSAARQSLKAHTSWSDDVIESWGIMLERNPRKDRLLAAASQSALDEQLASRDARHASAADADAHDDDAHTSSRFGPDRARGGRIVRGGGRGGGGAGRGGASDANSSAGTSHTKNATRGRGTGNSATDRAAKHKEKAGNKARQKGHDKKMARVNL</sequence>
<reference evidence="2 3" key="1">
    <citation type="journal article" date="2010" name="Science">
        <title>Pathogenicity determinants in smut fungi revealed by genome comparison.</title>
        <authorList>
            <person name="Schirawski J."/>
            <person name="Mannhaupt G."/>
            <person name="Muench K."/>
            <person name="Brefort T."/>
            <person name="Schipper K."/>
            <person name="Doehlemann G."/>
            <person name="Di Stasio M."/>
            <person name="Roessel N."/>
            <person name="Mendoza-Mendoza A."/>
            <person name="Pester D."/>
            <person name="Mueller O."/>
            <person name="Winterberg B."/>
            <person name="Meyer E."/>
            <person name="Ghareeb H."/>
            <person name="Wollenberg T."/>
            <person name="Muensterkoetter M."/>
            <person name="Wong P."/>
            <person name="Walter M."/>
            <person name="Stukenbrock E."/>
            <person name="Gueldener U."/>
            <person name="Kahmann R."/>
        </authorList>
    </citation>
    <scope>NUCLEOTIDE SEQUENCE [LARGE SCALE GENOMIC DNA]</scope>
    <source>
        <strain evidence="3">SRZ2</strain>
    </source>
</reference>